<dbReference type="Proteomes" id="UP000215223">
    <property type="component" value="Unassembled WGS sequence"/>
</dbReference>
<proteinExistence type="predicted"/>
<gene>
    <name evidence="2" type="ORF">CFP71_30570</name>
</gene>
<keyword evidence="3" id="KW-1185">Reference proteome</keyword>
<reference evidence="2 3" key="1">
    <citation type="submission" date="2017-07" db="EMBL/GenBank/DDBJ databases">
        <title>Amycolatopsis thailandensis Genome sequencing and assembly.</title>
        <authorList>
            <person name="Kaur N."/>
            <person name="Mayilraj S."/>
        </authorList>
    </citation>
    <scope>NUCLEOTIDE SEQUENCE [LARGE SCALE GENOMIC DNA]</scope>
    <source>
        <strain evidence="2 3">JCM 16380</strain>
    </source>
</reference>
<accession>A0A229RRQ6</accession>
<evidence type="ECO:0000256" key="1">
    <source>
        <dbReference type="SAM" id="SignalP"/>
    </source>
</evidence>
<evidence type="ECO:0000313" key="2">
    <source>
        <dbReference type="EMBL" id="OXM49195.1"/>
    </source>
</evidence>
<dbReference type="AlphaFoldDB" id="A0A229RRQ6"/>
<feature type="signal peptide" evidence="1">
    <location>
        <begin position="1"/>
        <end position="30"/>
    </location>
</feature>
<sequence>MLSVFISSRIATVLFLAAGAAAVTAGSASAADDTQQFTEGGIQAADNFAHATCICPVPLTGGQQIAVVPVLGDYKGTHQNNLSNGNLVHVDGGVVDRLVQN</sequence>
<evidence type="ECO:0008006" key="4">
    <source>
        <dbReference type="Google" id="ProtNLM"/>
    </source>
</evidence>
<evidence type="ECO:0000313" key="3">
    <source>
        <dbReference type="Proteomes" id="UP000215223"/>
    </source>
</evidence>
<comment type="caution">
    <text evidence="2">The sequence shown here is derived from an EMBL/GenBank/DDBJ whole genome shotgun (WGS) entry which is preliminary data.</text>
</comment>
<dbReference type="EMBL" id="NMQT01000114">
    <property type="protein sequence ID" value="OXM49195.1"/>
    <property type="molecule type" value="Genomic_DNA"/>
</dbReference>
<name>A0A229RRQ6_9PSEU</name>
<protein>
    <recommendedName>
        <fullName evidence="4">DUF320 domain-containing protein</fullName>
    </recommendedName>
</protein>
<organism evidence="2 3">
    <name type="scientific">Amycolatopsis thailandensis</name>
    <dbReference type="NCBI Taxonomy" id="589330"/>
    <lineage>
        <taxon>Bacteria</taxon>
        <taxon>Bacillati</taxon>
        <taxon>Actinomycetota</taxon>
        <taxon>Actinomycetes</taxon>
        <taxon>Pseudonocardiales</taxon>
        <taxon>Pseudonocardiaceae</taxon>
        <taxon>Amycolatopsis</taxon>
    </lineage>
</organism>
<feature type="chain" id="PRO_5012782327" description="DUF320 domain-containing protein" evidence="1">
    <location>
        <begin position="31"/>
        <end position="101"/>
    </location>
</feature>
<keyword evidence="1" id="KW-0732">Signal</keyword>